<feature type="region of interest" description="Disordered" evidence="1">
    <location>
        <begin position="216"/>
        <end position="235"/>
    </location>
</feature>
<name>A0ABV7LUP9_9GAMM</name>
<accession>A0ABV7LUP9</accession>
<comment type="caution">
    <text evidence="2">The sequence shown here is derived from an EMBL/GenBank/DDBJ whole genome shotgun (WGS) entry which is preliminary data.</text>
</comment>
<reference evidence="3" key="1">
    <citation type="journal article" date="2019" name="Int. J. Syst. Evol. Microbiol.">
        <title>The Global Catalogue of Microorganisms (GCM) 10K type strain sequencing project: providing services to taxonomists for standard genome sequencing and annotation.</title>
        <authorList>
            <consortium name="The Broad Institute Genomics Platform"/>
            <consortium name="The Broad Institute Genome Sequencing Center for Infectious Disease"/>
            <person name="Wu L."/>
            <person name="Ma J."/>
        </authorList>
    </citation>
    <scope>NUCLEOTIDE SEQUENCE [LARGE SCALE GENOMIC DNA]</scope>
    <source>
        <strain evidence="3">CECT 7698</strain>
    </source>
</reference>
<keyword evidence="2" id="KW-0547">Nucleotide-binding</keyword>
<protein>
    <submittedName>
        <fullName evidence="2">ATP-binding protein</fullName>
    </submittedName>
</protein>
<dbReference type="EMBL" id="JBHRUG010000048">
    <property type="protein sequence ID" value="MFC3285986.1"/>
    <property type="molecule type" value="Genomic_DNA"/>
</dbReference>
<keyword evidence="3" id="KW-1185">Reference proteome</keyword>
<proteinExistence type="predicted"/>
<evidence type="ECO:0000313" key="3">
    <source>
        <dbReference type="Proteomes" id="UP001595579"/>
    </source>
</evidence>
<organism evidence="2 3">
    <name type="scientific">Litchfieldella rifensis</name>
    <dbReference type="NCBI Taxonomy" id="762643"/>
    <lineage>
        <taxon>Bacteria</taxon>
        <taxon>Pseudomonadati</taxon>
        <taxon>Pseudomonadota</taxon>
        <taxon>Gammaproteobacteria</taxon>
        <taxon>Oceanospirillales</taxon>
        <taxon>Halomonadaceae</taxon>
        <taxon>Litchfieldella</taxon>
    </lineage>
</organism>
<dbReference type="RefSeq" id="WP_386776753.1">
    <property type="nucleotide sequence ID" value="NZ_JBHRUG010000048.1"/>
</dbReference>
<dbReference type="Proteomes" id="UP001595579">
    <property type="component" value="Unassembled WGS sequence"/>
</dbReference>
<dbReference type="SUPFAM" id="SSF55874">
    <property type="entry name" value="ATPase domain of HSP90 chaperone/DNA topoisomerase II/histidine kinase"/>
    <property type="match status" value="1"/>
</dbReference>
<gene>
    <name evidence="2" type="ORF">ACFOEV_20515</name>
</gene>
<feature type="compositionally biased region" description="Basic and acidic residues" evidence="1">
    <location>
        <begin position="222"/>
        <end position="235"/>
    </location>
</feature>
<dbReference type="Gene3D" id="3.30.565.10">
    <property type="entry name" value="Histidine kinase-like ATPase, C-terminal domain"/>
    <property type="match status" value="1"/>
</dbReference>
<dbReference type="GO" id="GO:0005524">
    <property type="term" value="F:ATP binding"/>
    <property type="evidence" value="ECO:0007669"/>
    <property type="project" value="UniProtKB-KW"/>
</dbReference>
<evidence type="ECO:0000313" key="2">
    <source>
        <dbReference type="EMBL" id="MFC3285986.1"/>
    </source>
</evidence>
<sequence length="777" mass="88008">MKMEFDLTPDPRVLQVLGDISLDQWKCLAELVDNSVDGFVNAKRRSEGIDSPEVVITLPTADSDDAFISLRDNGPGMSTEQLEVAARAGWSGNNPFDNLGLFGMGFNIATARLGVVTEVYSTRKGDNEWTGLRIDLEELRRSRDYHTPLLTKPKADPDTHGTEIRILRLKRDQRRFFSRGANIRAIRKKLAHIYAPLLLAEDSRFRLDINGQQVQPQRHCHWSPDRHTQGPDGRPVHAVETIDVKLAPRRYCSNCMLTLMMDEESCPTCRSIETITEIQRRLHGWVGLQRYMHEDEYGIDLIRNGRIIEARSKDLFFWSDGERQEREYPIDDQRNRGRFIGEVHMDHCRVHYTKDRFERDDPAWREMVHLVRGEGPLLPRKRRDLGFPETNAPLYRLFQAFRRSSPQGKAGRWERIIAVKNNDRAVEMADLFQKGDPEYQTDEKWWELVLEQDRSVVGAISQSNEPTSNPPDLPEGLLDEGDDDGGGNEGDTVVAPPVAPPTVHLREKLHALSRTYSHSLIKVEFAVEAFAVEAEAPDLPDGAPWTFRMDDPATRVYQYLVQRDHPVFRSTTMTPLDGLLNELALKTYEFLKDHRPTDAVFAAILADLRSQYARESQLDSGDLIASACATLRDIGSSVAENLGANEANDCFDSLPSEMKTRIGRKVATSGATALKTVVQSGDFLSYAEPDDVRRFVREHPSLFFDGRYWEQLYDALDFGDASITAEGRARVSEQYDSYLADAVWLASQSPADIDRAPREAVIRAAQSLRLLAPDRGS</sequence>
<feature type="region of interest" description="Disordered" evidence="1">
    <location>
        <begin position="459"/>
        <end position="499"/>
    </location>
</feature>
<evidence type="ECO:0000256" key="1">
    <source>
        <dbReference type="SAM" id="MobiDB-lite"/>
    </source>
</evidence>
<feature type="compositionally biased region" description="Acidic residues" evidence="1">
    <location>
        <begin position="477"/>
        <end position="486"/>
    </location>
</feature>
<dbReference type="InterPro" id="IPR036890">
    <property type="entry name" value="HATPase_C_sf"/>
</dbReference>
<keyword evidence="2" id="KW-0067">ATP-binding</keyword>
<dbReference type="Pfam" id="PF13589">
    <property type="entry name" value="HATPase_c_3"/>
    <property type="match status" value="1"/>
</dbReference>